<proteinExistence type="predicted"/>
<evidence type="ECO:0000313" key="3">
    <source>
        <dbReference type="Proteomes" id="UP000702544"/>
    </source>
</evidence>
<keyword evidence="1" id="KW-0472">Membrane</keyword>
<organism evidence="2 3">
    <name type="scientific">Candidatus Kutchimonas denitrificans</name>
    <dbReference type="NCBI Taxonomy" id="3056748"/>
    <lineage>
        <taxon>Bacteria</taxon>
        <taxon>Pseudomonadati</taxon>
        <taxon>Gemmatimonadota</taxon>
        <taxon>Gemmatimonadia</taxon>
        <taxon>Candidatus Palauibacterales</taxon>
        <taxon>Candidatus Palauibacteraceae</taxon>
        <taxon>Candidatus Kutchimonas</taxon>
    </lineage>
</organism>
<name>A0AAE5CBS1_9BACT</name>
<evidence type="ECO:0000256" key="1">
    <source>
        <dbReference type="SAM" id="Phobius"/>
    </source>
</evidence>
<feature type="transmembrane region" description="Helical" evidence="1">
    <location>
        <begin position="114"/>
        <end position="137"/>
    </location>
</feature>
<comment type="caution">
    <text evidence="2">The sequence shown here is derived from an EMBL/GenBank/DDBJ whole genome shotgun (WGS) entry which is preliminary data.</text>
</comment>
<accession>A0AAE5CBS1</accession>
<keyword evidence="1" id="KW-1133">Transmembrane helix</keyword>
<evidence type="ECO:0000313" key="2">
    <source>
        <dbReference type="EMBL" id="NIR74883.1"/>
    </source>
</evidence>
<dbReference type="Proteomes" id="UP000702544">
    <property type="component" value="Unassembled WGS sequence"/>
</dbReference>
<protein>
    <recommendedName>
        <fullName evidence="4">Zinc-finger domain-containing protein</fullName>
    </recommendedName>
</protein>
<dbReference type="AlphaFoldDB" id="A0AAE5CBS1"/>
<keyword evidence="1" id="KW-0812">Transmembrane</keyword>
<sequence>MNSEARAPDSRGRRLLMAELDGELTESEREELERLVAADPELAKERKRFKRLKEVTDSMALKPAPEEMWDDYWASVYSRVERGLGWVFVSIGAIILLAYGAWRGVETLLADATMPWFVKTAVLAVSFGAVILLVSVVREKLFLGPKQRYKDVER</sequence>
<dbReference type="EMBL" id="JAACAK010000049">
    <property type="protein sequence ID" value="NIR74883.1"/>
    <property type="molecule type" value="Genomic_DNA"/>
</dbReference>
<feature type="transmembrane region" description="Helical" evidence="1">
    <location>
        <begin position="83"/>
        <end position="102"/>
    </location>
</feature>
<evidence type="ECO:0008006" key="4">
    <source>
        <dbReference type="Google" id="ProtNLM"/>
    </source>
</evidence>
<gene>
    <name evidence="2" type="ORF">GWO12_07185</name>
</gene>
<reference evidence="2 3" key="1">
    <citation type="submission" date="2020-01" db="EMBL/GenBank/DDBJ databases">
        <title>Genomes assembled from Gulf of Kutch pelagic sediment metagenomes.</title>
        <authorList>
            <person name="Chandrashekar M."/>
            <person name="Mahajan M.S."/>
            <person name="Dave K.J."/>
            <person name="Vatsa P."/>
            <person name="Nathani N.M."/>
        </authorList>
    </citation>
    <scope>NUCLEOTIDE SEQUENCE [LARGE SCALE GENOMIC DNA]</scope>
    <source>
        <strain evidence="2">KS3-K002</strain>
    </source>
</reference>